<comment type="caution">
    <text evidence="4">The sequence shown here is derived from an EMBL/GenBank/DDBJ whole genome shotgun (WGS) entry which is preliminary data.</text>
</comment>
<dbReference type="Proteomes" id="UP001491310">
    <property type="component" value="Unassembled WGS sequence"/>
</dbReference>
<feature type="region of interest" description="Disordered" evidence="2">
    <location>
        <begin position="202"/>
        <end position="411"/>
    </location>
</feature>
<protein>
    <recommendedName>
        <fullName evidence="3">RRM domain-containing protein</fullName>
    </recommendedName>
</protein>
<keyword evidence="5" id="KW-1185">Reference proteome</keyword>
<feature type="region of interest" description="Disordered" evidence="2">
    <location>
        <begin position="85"/>
        <end position="112"/>
    </location>
</feature>
<dbReference type="Gene3D" id="3.30.70.330">
    <property type="match status" value="1"/>
</dbReference>
<feature type="compositionally biased region" description="Pro residues" evidence="2">
    <location>
        <begin position="309"/>
        <end position="320"/>
    </location>
</feature>
<evidence type="ECO:0000259" key="3">
    <source>
        <dbReference type="PROSITE" id="PS50102"/>
    </source>
</evidence>
<gene>
    <name evidence="4" type="ORF">WJX75_009509</name>
</gene>
<dbReference type="PROSITE" id="PS50102">
    <property type="entry name" value="RRM"/>
    <property type="match status" value="1"/>
</dbReference>
<feature type="compositionally biased region" description="Low complexity" evidence="2">
    <location>
        <begin position="218"/>
        <end position="247"/>
    </location>
</feature>
<feature type="compositionally biased region" description="Pro residues" evidence="2">
    <location>
        <begin position="248"/>
        <end position="287"/>
    </location>
</feature>
<dbReference type="InterPro" id="IPR025742">
    <property type="entry name" value="CSTF2_hinge"/>
</dbReference>
<evidence type="ECO:0000313" key="5">
    <source>
        <dbReference type="Proteomes" id="UP001491310"/>
    </source>
</evidence>
<accession>A0ABR2YZ03</accession>
<dbReference type="InterPro" id="IPR038192">
    <property type="entry name" value="CSTF_C_sf"/>
</dbReference>
<dbReference type="InterPro" id="IPR035979">
    <property type="entry name" value="RBD_domain_sf"/>
</dbReference>
<dbReference type="InterPro" id="IPR012677">
    <property type="entry name" value="Nucleotide-bd_a/b_plait_sf"/>
</dbReference>
<feature type="compositionally biased region" description="Low complexity" evidence="2">
    <location>
        <begin position="395"/>
        <end position="406"/>
    </location>
</feature>
<dbReference type="SMART" id="SM00360">
    <property type="entry name" value="RRM"/>
    <property type="match status" value="1"/>
</dbReference>
<evidence type="ECO:0000313" key="4">
    <source>
        <dbReference type="EMBL" id="KAK9916985.1"/>
    </source>
</evidence>
<dbReference type="InterPro" id="IPR000504">
    <property type="entry name" value="RRM_dom"/>
</dbReference>
<feature type="compositionally biased region" description="Basic and acidic residues" evidence="2">
    <location>
        <begin position="85"/>
        <end position="99"/>
    </location>
</feature>
<dbReference type="Pfam" id="PF14327">
    <property type="entry name" value="CSTF2_hinge"/>
    <property type="match status" value="1"/>
</dbReference>
<dbReference type="PANTHER" id="PTHR45735">
    <property type="entry name" value="CLEAVAGE STIMULATION FACTOR SUBUNIT 2"/>
    <property type="match status" value="1"/>
</dbReference>
<dbReference type="SUPFAM" id="SSF54928">
    <property type="entry name" value="RNA-binding domain, RBD"/>
    <property type="match status" value="1"/>
</dbReference>
<dbReference type="Gene3D" id="1.25.40.630">
    <property type="match status" value="1"/>
</dbReference>
<feature type="domain" description="RRM" evidence="3">
    <location>
        <begin position="8"/>
        <end position="86"/>
    </location>
</feature>
<evidence type="ECO:0000256" key="2">
    <source>
        <dbReference type="SAM" id="MobiDB-lite"/>
    </source>
</evidence>
<proteinExistence type="predicted"/>
<reference evidence="4 5" key="1">
    <citation type="journal article" date="2024" name="Nat. Commun.">
        <title>Phylogenomics reveals the evolutionary origins of lichenization in chlorophyte algae.</title>
        <authorList>
            <person name="Puginier C."/>
            <person name="Libourel C."/>
            <person name="Otte J."/>
            <person name="Skaloud P."/>
            <person name="Haon M."/>
            <person name="Grisel S."/>
            <person name="Petersen M."/>
            <person name="Berrin J.G."/>
            <person name="Delaux P.M."/>
            <person name="Dal Grande F."/>
            <person name="Keller J."/>
        </authorList>
    </citation>
    <scope>NUCLEOTIDE SEQUENCE [LARGE SCALE GENOMIC DNA]</scope>
    <source>
        <strain evidence="4 5">SAG 216-7</strain>
    </source>
</reference>
<feature type="compositionally biased region" description="Low complexity" evidence="2">
    <location>
        <begin position="352"/>
        <end position="387"/>
    </location>
</feature>
<name>A0ABR2YZ03_9CHLO</name>
<evidence type="ECO:0000256" key="1">
    <source>
        <dbReference type="PROSITE-ProRule" id="PRU00176"/>
    </source>
</evidence>
<sequence length="454" mass="49320">MANKAPTHTCFVTNLPYGVTEENLIEVFREVGPVKSTRIVTDRDTGRQKGFAFVEYYDWQTAQSAIRNLDGHEINGRKVIVKFAEKDHDSTARSSRDGQNRGSKASMKPKAMGVEAARAASYSVAAVVGGPPPTPGGSGELISSALGTKSRAELYEIMAQMKSLVQQNPEQARQILVQNAQLTKALFQAEIMLGMVKGAPIVPSPAPAPSHPPPAPQQQPQQQQQPQPQPIAQHPLQPQQQHYAQQHPSPPVQQHPPQPQHYAPQPLPLPPPQQPQPGPSYHQPPPIQHGGPVPNGSYAPAYGGVPAPASVPQPMDPRAPPAVQMSAPMDPRTAQHSQPMEAWNGGQGPPQGQGFPLQQQQQQQQQQQMDGQQYGVPQQQSQYHLQPQPQPDQPMPQADQMGMMPPSMDEDTQQALIQQVMQLTPEQVAALPPEQQQQVQALRDAVMSGQAPSV</sequence>
<dbReference type="PANTHER" id="PTHR45735:SF2">
    <property type="entry name" value="CLEAVAGE STIMULATION FACTOR SUBUNIT 2"/>
    <property type="match status" value="1"/>
</dbReference>
<dbReference type="EMBL" id="JALJOT010000003">
    <property type="protein sequence ID" value="KAK9916985.1"/>
    <property type="molecule type" value="Genomic_DNA"/>
</dbReference>
<feature type="compositionally biased region" description="Pro residues" evidence="2">
    <location>
        <begin position="202"/>
        <end position="217"/>
    </location>
</feature>
<dbReference type="Pfam" id="PF00076">
    <property type="entry name" value="RRM_1"/>
    <property type="match status" value="1"/>
</dbReference>
<dbReference type="Gene3D" id="1.10.20.70">
    <property type="entry name" value="Transcription termination and cleavage factor, C-terminal domain"/>
    <property type="match status" value="1"/>
</dbReference>
<feature type="compositionally biased region" description="Low complexity" evidence="2">
    <location>
        <begin position="297"/>
        <end position="308"/>
    </location>
</feature>
<organism evidence="4 5">
    <name type="scientific">Coccomyxa subellipsoidea</name>
    <dbReference type="NCBI Taxonomy" id="248742"/>
    <lineage>
        <taxon>Eukaryota</taxon>
        <taxon>Viridiplantae</taxon>
        <taxon>Chlorophyta</taxon>
        <taxon>core chlorophytes</taxon>
        <taxon>Trebouxiophyceae</taxon>
        <taxon>Trebouxiophyceae incertae sedis</taxon>
        <taxon>Coccomyxaceae</taxon>
        <taxon>Coccomyxa</taxon>
    </lineage>
</organism>
<keyword evidence="1" id="KW-0694">RNA-binding</keyword>